<evidence type="ECO:0000313" key="2">
    <source>
        <dbReference type="WBParaSite" id="RSKR_0000643900.1"/>
    </source>
</evidence>
<dbReference type="WBParaSite" id="RSKR_0000643900.1">
    <property type="protein sequence ID" value="RSKR_0000643900.1"/>
    <property type="gene ID" value="RSKR_0000643900"/>
</dbReference>
<dbReference type="Proteomes" id="UP000095286">
    <property type="component" value="Unplaced"/>
</dbReference>
<protein>
    <submittedName>
        <fullName evidence="2">Tudor domain-containing protein</fullName>
    </submittedName>
</protein>
<organism evidence="1 2">
    <name type="scientific">Rhabditophanes sp. KR3021</name>
    <dbReference type="NCBI Taxonomy" id="114890"/>
    <lineage>
        <taxon>Eukaryota</taxon>
        <taxon>Metazoa</taxon>
        <taxon>Ecdysozoa</taxon>
        <taxon>Nematoda</taxon>
        <taxon>Chromadorea</taxon>
        <taxon>Rhabditida</taxon>
        <taxon>Tylenchina</taxon>
        <taxon>Panagrolaimomorpha</taxon>
        <taxon>Strongyloidoidea</taxon>
        <taxon>Alloionematidae</taxon>
        <taxon>Rhabditophanes</taxon>
    </lineage>
</organism>
<evidence type="ECO:0000313" key="1">
    <source>
        <dbReference type="Proteomes" id="UP000095286"/>
    </source>
</evidence>
<sequence length="296" mass="35066">MNILEIAPNLSEDLFWKQYCTNLDPEAAKKLDQKNASCAVDFKTGFGQSQENTIIDPFDEALNDELEDDPFDFIYNSVNEVNPSNSEYENTSNDYEKSCVIHEKPSIDPEKPTIKHQEPWTDSLKPSINYDAVLEDIQRELEKEELIKSRSYKPFEPLFIEKPIEDQKIDEEQMSEYDFDNTGVDDEFALGIRKPAAEYRRIRECKSLVSTIIPNEKYEYRDIKRVENVFEYENKCYVKFVHREKDLCVIELEQFPLKAFAYIESWKRHDEEILKYSYQEWQATQKGVKRKRASRK</sequence>
<name>A0AC35U0W3_9BILA</name>
<proteinExistence type="predicted"/>
<reference evidence="2" key="1">
    <citation type="submission" date="2016-11" db="UniProtKB">
        <authorList>
            <consortium name="WormBaseParasite"/>
        </authorList>
    </citation>
    <scope>IDENTIFICATION</scope>
    <source>
        <strain evidence="2">KR3021</strain>
    </source>
</reference>
<accession>A0AC35U0W3</accession>